<reference evidence="3" key="1">
    <citation type="submission" date="2016-10" db="EMBL/GenBank/DDBJ databases">
        <authorList>
            <person name="Varghese N."/>
            <person name="Submissions S."/>
        </authorList>
    </citation>
    <scope>NUCLEOTIDE SEQUENCE [LARGE SCALE GENOMIC DNA]</scope>
    <source>
        <strain evidence="3">DSM 19181</strain>
    </source>
</reference>
<dbReference type="EMBL" id="FNFK01000008">
    <property type="protein sequence ID" value="SDJ96254.1"/>
    <property type="molecule type" value="Genomic_DNA"/>
</dbReference>
<feature type="transmembrane region" description="Helical" evidence="1">
    <location>
        <begin position="40"/>
        <end position="61"/>
    </location>
</feature>
<organism evidence="2 3">
    <name type="scientific">Alkalibacterium thalassium</name>
    <dbReference type="NCBI Taxonomy" id="426701"/>
    <lineage>
        <taxon>Bacteria</taxon>
        <taxon>Bacillati</taxon>
        <taxon>Bacillota</taxon>
        <taxon>Bacilli</taxon>
        <taxon>Lactobacillales</taxon>
        <taxon>Carnobacteriaceae</taxon>
        <taxon>Alkalibacterium</taxon>
    </lineage>
</organism>
<dbReference type="OrthoDB" id="9812136at2"/>
<protein>
    <recommendedName>
        <fullName evidence="4">DUF378 domain-containing protein</fullName>
    </recommendedName>
</protein>
<evidence type="ECO:0008006" key="4">
    <source>
        <dbReference type="Google" id="ProtNLM"/>
    </source>
</evidence>
<evidence type="ECO:0000313" key="3">
    <source>
        <dbReference type="Proteomes" id="UP000199433"/>
    </source>
</evidence>
<dbReference type="RefSeq" id="WP_091265481.1">
    <property type="nucleotide sequence ID" value="NZ_FNFK01000008.1"/>
</dbReference>
<dbReference type="STRING" id="426701.SAMN04488098_100834"/>
<dbReference type="Pfam" id="PF04070">
    <property type="entry name" value="DUF378"/>
    <property type="match status" value="1"/>
</dbReference>
<sequence length="73" mass="8205">MKIIDRAALTLLIIGGIHLLLIGLFGFNAAETLFGNAEEWGTRIVYILIGLSALWCFKYYSFTPRGGSRLRDR</sequence>
<proteinExistence type="predicted"/>
<dbReference type="InterPro" id="IPR007211">
    <property type="entry name" value="DUF378"/>
</dbReference>
<evidence type="ECO:0000313" key="2">
    <source>
        <dbReference type="EMBL" id="SDJ96254.1"/>
    </source>
</evidence>
<keyword evidence="1" id="KW-0472">Membrane</keyword>
<accession>A0A1G8Y1D0</accession>
<dbReference type="PANTHER" id="PTHR37304:SF1">
    <property type="entry name" value="MEMBRANE PROTEIN"/>
    <property type="match status" value="1"/>
</dbReference>
<keyword evidence="1" id="KW-1133">Transmembrane helix</keyword>
<dbReference type="PANTHER" id="PTHR37304">
    <property type="entry name" value="MEMBRANE PROTEIN-RELATED"/>
    <property type="match status" value="1"/>
</dbReference>
<dbReference type="AlphaFoldDB" id="A0A1G8Y1D0"/>
<keyword evidence="1" id="KW-0812">Transmembrane</keyword>
<name>A0A1G8Y1D0_9LACT</name>
<keyword evidence="3" id="KW-1185">Reference proteome</keyword>
<dbReference type="Proteomes" id="UP000199433">
    <property type="component" value="Unassembled WGS sequence"/>
</dbReference>
<evidence type="ECO:0000256" key="1">
    <source>
        <dbReference type="SAM" id="Phobius"/>
    </source>
</evidence>
<gene>
    <name evidence="2" type="ORF">SAMN04488098_100834</name>
</gene>
<feature type="transmembrane region" description="Helical" evidence="1">
    <location>
        <begin position="7"/>
        <end position="28"/>
    </location>
</feature>